<dbReference type="Proteomes" id="UP000537260">
    <property type="component" value="Unassembled WGS sequence"/>
</dbReference>
<name>A0A7Z0ECU0_9MICO</name>
<organism evidence="2 3">
    <name type="scientific">Glaciibacter psychrotolerans</name>
    <dbReference type="NCBI Taxonomy" id="670054"/>
    <lineage>
        <taxon>Bacteria</taxon>
        <taxon>Bacillati</taxon>
        <taxon>Actinomycetota</taxon>
        <taxon>Actinomycetes</taxon>
        <taxon>Micrococcales</taxon>
        <taxon>Microbacteriaceae</taxon>
        <taxon>Glaciibacter</taxon>
    </lineage>
</organism>
<dbReference type="AlphaFoldDB" id="A0A7Z0ECU0"/>
<keyword evidence="1" id="KW-0472">Membrane</keyword>
<accession>A0A7Z0ECU0</accession>
<keyword evidence="1" id="KW-1133">Transmembrane helix</keyword>
<keyword evidence="3" id="KW-1185">Reference proteome</keyword>
<feature type="transmembrane region" description="Helical" evidence="1">
    <location>
        <begin position="30"/>
        <end position="48"/>
    </location>
</feature>
<evidence type="ECO:0000313" key="3">
    <source>
        <dbReference type="Proteomes" id="UP000537260"/>
    </source>
</evidence>
<keyword evidence="1" id="KW-0812">Transmembrane</keyword>
<proteinExistence type="predicted"/>
<dbReference type="RefSeq" id="WP_179577457.1">
    <property type="nucleotide sequence ID" value="NZ_JACCFM010000001.1"/>
</dbReference>
<evidence type="ECO:0000313" key="2">
    <source>
        <dbReference type="EMBL" id="NYJ18572.1"/>
    </source>
</evidence>
<feature type="transmembrane region" description="Helical" evidence="1">
    <location>
        <begin position="6"/>
        <end position="23"/>
    </location>
</feature>
<evidence type="ECO:0008006" key="4">
    <source>
        <dbReference type="Google" id="ProtNLM"/>
    </source>
</evidence>
<comment type="caution">
    <text evidence="2">The sequence shown here is derived from an EMBL/GenBank/DDBJ whole genome shotgun (WGS) entry which is preliminary data.</text>
</comment>
<evidence type="ECO:0000256" key="1">
    <source>
        <dbReference type="SAM" id="Phobius"/>
    </source>
</evidence>
<dbReference type="EMBL" id="JACCFM010000001">
    <property type="protein sequence ID" value="NYJ18572.1"/>
    <property type="molecule type" value="Genomic_DNA"/>
</dbReference>
<gene>
    <name evidence="2" type="ORF">HNR05_000363</name>
</gene>
<sequence>MNGDMLWAVFGWIGSALVVFSLLQTHMTRLRIFNLIGCVLAIIYNAPLAIWPSVGLNAALSVINIVQLIRLRRGSESKLTAAGAGRGELLSVRTAPNDPVLVALLGARRAEVEARGGRTLEQLLEETREAELKFDGDLLIGCSLRAFDSEHGSGPPEQGSGGTSLVVFARTAPQ</sequence>
<protein>
    <recommendedName>
        <fullName evidence="4">YgjV family protein</fullName>
    </recommendedName>
</protein>
<reference evidence="2 3" key="1">
    <citation type="submission" date="2020-07" db="EMBL/GenBank/DDBJ databases">
        <title>Sequencing the genomes of 1000 actinobacteria strains.</title>
        <authorList>
            <person name="Klenk H.-P."/>
        </authorList>
    </citation>
    <scope>NUCLEOTIDE SEQUENCE [LARGE SCALE GENOMIC DNA]</scope>
    <source>
        <strain evidence="2 3">LI1</strain>
    </source>
</reference>